<evidence type="ECO:0000313" key="1">
    <source>
        <dbReference type="EMBL" id="KAF3554456.1"/>
    </source>
</evidence>
<accession>A0A8S9QMZ1</accession>
<dbReference type="Proteomes" id="UP000712600">
    <property type="component" value="Unassembled WGS sequence"/>
</dbReference>
<evidence type="ECO:0000313" key="2">
    <source>
        <dbReference type="Proteomes" id="UP000712600"/>
    </source>
</evidence>
<protein>
    <submittedName>
        <fullName evidence="1">Uncharacterized protein</fullName>
    </submittedName>
</protein>
<name>A0A8S9QMZ1_BRACR</name>
<dbReference type="AlphaFoldDB" id="A0A8S9QMZ1"/>
<dbReference type="EMBL" id="QGKX02000996">
    <property type="protein sequence ID" value="KAF3554456.1"/>
    <property type="molecule type" value="Genomic_DNA"/>
</dbReference>
<reference evidence="1" key="1">
    <citation type="submission" date="2019-12" db="EMBL/GenBank/DDBJ databases">
        <title>Genome sequencing and annotation of Brassica cretica.</title>
        <authorList>
            <person name="Studholme D.J."/>
            <person name="Sarris P."/>
        </authorList>
    </citation>
    <scope>NUCLEOTIDE SEQUENCE</scope>
    <source>
        <strain evidence="1">PFS-109/04</strain>
        <tissue evidence="1">Leaf</tissue>
    </source>
</reference>
<proteinExistence type="predicted"/>
<comment type="caution">
    <text evidence="1">The sequence shown here is derived from an EMBL/GenBank/DDBJ whole genome shotgun (WGS) entry which is preliminary data.</text>
</comment>
<sequence>MRLVSTLGRSGGSGSSSGERFKLFMKQLEGYVGKYTKHERFKLFMKQLEGCVEKEISDIDFFRKLFMKQLEGCVGKYTKHEIGEYVGKIWWFWQFKRLTALQRTDPNPSIMGTTCPIIRSIGDSLSCGKAVKG</sequence>
<gene>
    <name evidence="1" type="ORF">F2Q69_00012773</name>
</gene>
<organism evidence="1 2">
    <name type="scientific">Brassica cretica</name>
    <name type="common">Mustard</name>
    <dbReference type="NCBI Taxonomy" id="69181"/>
    <lineage>
        <taxon>Eukaryota</taxon>
        <taxon>Viridiplantae</taxon>
        <taxon>Streptophyta</taxon>
        <taxon>Embryophyta</taxon>
        <taxon>Tracheophyta</taxon>
        <taxon>Spermatophyta</taxon>
        <taxon>Magnoliopsida</taxon>
        <taxon>eudicotyledons</taxon>
        <taxon>Gunneridae</taxon>
        <taxon>Pentapetalae</taxon>
        <taxon>rosids</taxon>
        <taxon>malvids</taxon>
        <taxon>Brassicales</taxon>
        <taxon>Brassicaceae</taxon>
        <taxon>Brassiceae</taxon>
        <taxon>Brassica</taxon>
    </lineage>
</organism>